<evidence type="ECO:0000256" key="6">
    <source>
        <dbReference type="ARBA" id="ARBA00022824"/>
    </source>
</evidence>
<evidence type="ECO:0000256" key="5">
    <source>
        <dbReference type="ARBA" id="ARBA00022692"/>
    </source>
</evidence>
<feature type="transmembrane region" description="Helical" evidence="9">
    <location>
        <begin position="216"/>
        <end position="235"/>
    </location>
</feature>
<feature type="transmembrane region" description="Helical" evidence="9">
    <location>
        <begin position="350"/>
        <end position="366"/>
    </location>
</feature>
<feature type="transmembrane region" description="Helical" evidence="9">
    <location>
        <begin position="132"/>
        <end position="152"/>
    </location>
</feature>
<dbReference type="Proteomes" id="UP000555448">
    <property type="component" value="Unassembled WGS sequence"/>
</dbReference>
<sequence>MSGERQTQERGGDTPLALGWLACALIVFLAVALRVLAYAPFDISHADEWMQYLEQANRLVTGHGIVPWESRVGLRSAMIPQLLSLPVLIAHAIAPATLAHVHLARAAFAALTLMGLAGAWRLGSLTSRRHALAALFVAAVWWESVLYADLLLSESLSTALLLLAATPLLDPKAGSRASTFAGFLIGMGVIVRVQYAPFAAVLCLGALLRSPRAWQSLGIGGLAAALLGVASDLYAGRVPFAWVAVTFDKNLGEGIAARFSTSPPWQYLLDMLQHFGPGALLMVVLGAAASGRRYRPLLWAAIVNLTLHSLIAHKEYRFIWLTVLTLLVLAAIGSLRLIEHLLQRRGNTQWLGWGSLGAALVLWSVLDLSSYRVSGGLGAYRGGSAITRLAIVAAERPEVCRLALAKPYLAHVVPAVLPRDLPLSVAPAGFYEDRIALPAPLEHAANALLTARRPEGMASYRTLRCMPMPGETACLYVRDGGCTGDPTYSYQQTLERDGL</sequence>
<dbReference type="InterPro" id="IPR005599">
    <property type="entry name" value="GPI_mannosylTrfase"/>
</dbReference>
<dbReference type="GO" id="GO:0012505">
    <property type="term" value="C:endomembrane system"/>
    <property type="evidence" value="ECO:0007669"/>
    <property type="project" value="UniProtKB-SubCell"/>
</dbReference>
<evidence type="ECO:0000256" key="2">
    <source>
        <dbReference type="ARBA" id="ARBA00004586"/>
    </source>
</evidence>
<evidence type="ECO:0000256" key="3">
    <source>
        <dbReference type="ARBA" id="ARBA00022676"/>
    </source>
</evidence>
<dbReference type="PANTHER" id="PTHR22760">
    <property type="entry name" value="GLYCOSYLTRANSFERASE"/>
    <property type="match status" value="1"/>
</dbReference>
<keyword evidence="4" id="KW-0808">Transferase</keyword>
<keyword evidence="6" id="KW-0256">Endoplasmic reticulum</keyword>
<feature type="transmembrane region" description="Helical" evidence="9">
    <location>
        <begin position="180"/>
        <end position="204"/>
    </location>
</feature>
<keyword evidence="7 9" id="KW-1133">Transmembrane helix</keyword>
<evidence type="ECO:0000256" key="8">
    <source>
        <dbReference type="ARBA" id="ARBA00023136"/>
    </source>
</evidence>
<dbReference type="GO" id="GO:0000030">
    <property type="term" value="F:mannosyltransferase activity"/>
    <property type="evidence" value="ECO:0007669"/>
    <property type="project" value="TreeGrafter"/>
</dbReference>
<evidence type="ECO:0000313" key="11">
    <source>
        <dbReference type="Proteomes" id="UP000555448"/>
    </source>
</evidence>
<feature type="transmembrane region" description="Helical" evidence="9">
    <location>
        <begin position="17"/>
        <end position="41"/>
    </location>
</feature>
<organism evidence="10 11">
    <name type="scientific">Novosphingobium chloroacetimidivorans</name>
    <dbReference type="NCBI Taxonomy" id="1428314"/>
    <lineage>
        <taxon>Bacteria</taxon>
        <taxon>Pseudomonadati</taxon>
        <taxon>Pseudomonadota</taxon>
        <taxon>Alphaproteobacteria</taxon>
        <taxon>Sphingomonadales</taxon>
        <taxon>Sphingomonadaceae</taxon>
        <taxon>Novosphingobium</taxon>
    </lineage>
</organism>
<protein>
    <recommendedName>
        <fullName evidence="12">Alg9-like mannosyltransferase family protein</fullName>
    </recommendedName>
</protein>
<reference evidence="10 11" key="1">
    <citation type="submission" date="2020-08" db="EMBL/GenBank/DDBJ databases">
        <title>Functional genomics of gut bacteria from endangered species of beetles.</title>
        <authorList>
            <person name="Carlos-Shanley C."/>
        </authorList>
    </citation>
    <scope>NUCLEOTIDE SEQUENCE [LARGE SCALE GENOMIC DNA]</scope>
    <source>
        <strain evidence="10 11">S00245</strain>
    </source>
</reference>
<comment type="subcellular location">
    <subcellularLocation>
        <location evidence="1">Endomembrane system</location>
        <topology evidence="1">Multi-pass membrane protein</topology>
    </subcellularLocation>
    <subcellularLocation>
        <location evidence="2">Endoplasmic reticulum membrane</location>
    </subcellularLocation>
</comment>
<keyword evidence="8 9" id="KW-0472">Membrane</keyword>
<name>A0A7W7K6U7_9SPHN</name>
<keyword evidence="11" id="KW-1185">Reference proteome</keyword>
<gene>
    <name evidence="10" type="ORF">HNO88_000646</name>
</gene>
<evidence type="ECO:0000256" key="1">
    <source>
        <dbReference type="ARBA" id="ARBA00004127"/>
    </source>
</evidence>
<evidence type="ECO:0008006" key="12">
    <source>
        <dbReference type="Google" id="ProtNLM"/>
    </source>
</evidence>
<feature type="transmembrane region" description="Helical" evidence="9">
    <location>
        <begin position="318"/>
        <end position="338"/>
    </location>
</feature>
<feature type="transmembrane region" description="Helical" evidence="9">
    <location>
        <begin position="296"/>
        <end position="312"/>
    </location>
</feature>
<dbReference type="RefSeq" id="WP_184242624.1">
    <property type="nucleotide sequence ID" value="NZ_JACHLR010000002.1"/>
</dbReference>
<accession>A0A7W7K6U7</accession>
<evidence type="ECO:0000313" key="10">
    <source>
        <dbReference type="EMBL" id="MBB4857339.1"/>
    </source>
</evidence>
<keyword evidence="5 9" id="KW-0812">Transmembrane</keyword>
<proteinExistence type="predicted"/>
<dbReference type="Pfam" id="PF03901">
    <property type="entry name" value="Glyco_transf_22"/>
    <property type="match status" value="1"/>
</dbReference>
<keyword evidence="3" id="KW-0328">Glycosyltransferase</keyword>
<evidence type="ECO:0000256" key="4">
    <source>
        <dbReference type="ARBA" id="ARBA00022679"/>
    </source>
</evidence>
<comment type="caution">
    <text evidence="10">The sequence shown here is derived from an EMBL/GenBank/DDBJ whole genome shotgun (WGS) entry which is preliminary data.</text>
</comment>
<feature type="transmembrane region" description="Helical" evidence="9">
    <location>
        <begin position="271"/>
        <end position="289"/>
    </location>
</feature>
<dbReference type="AlphaFoldDB" id="A0A7W7K6U7"/>
<evidence type="ECO:0000256" key="7">
    <source>
        <dbReference type="ARBA" id="ARBA00022989"/>
    </source>
</evidence>
<dbReference type="EMBL" id="JACHLR010000002">
    <property type="protein sequence ID" value="MBB4857339.1"/>
    <property type="molecule type" value="Genomic_DNA"/>
</dbReference>
<feature type="transmembrane region" description="Helical" evidence="9">
    <location>
        <begin position="102"/>
        <end position="120"/>
    </location>
</feature>
<evidence type="ECO:0000256" key="9">
    <source>
        <dbReference type="SAM" id="Phobius"/>
    </source>
</evidence>